<dbReference type="NCBIfam" id="TIGR03296">
    <property type="entry name" value="M6dom_TIGR03296"/>
    <property type="match status" value="1"/>
</dbReference>
<dbReference type="PANTHER" id="PTHR28249:SF1">
    <property type="entry name" value="SPORULATION-SPECIFIC PROTEIN SPO7"/>
    <property type="match status" value="1"/>
</dbReference>
<keyword evidence="3" id="KW-0732">Signal</keyword>
<feature type="compositionally biased region" description="Low complexity" evidence="1">
    <location>
        <begin position="1245"/>
        <end position="1269"/>
    </location>
</feature>
<feature type="compositionally biased region" description="Basic and acidic residues" evidence="1">
    <location>
        <begin position="746"/>
        <end position="760"/>
    </location>
</feature>
<evidence type="ECO:0000256" key="2">
    <source>
        <dbReference type="SAM" id="Phobius"/>
    </source>
</evidence>
<dbReference type="GO" id="GO:0006508">
    <property type="term" value="P:proteolysis"/>
    <property type="evidence" value="ECO:0007669"/>
    <property type="project" value="InterPro"/>
</dbReference>
<evidence type="ECO:0000256" key="3">
    <source>
        <dbReference type="SAM" id="SignalP"/>
    </source>
</evidence>
<proteinExistence type="predicted"/>
<reference evidence="4 5" key="1">
    <citation type="journal article" date="2016" name="Sci. Rep.">
        <title>Draft genome sequencing and secretome analysis of fungal phytopathogen Ascochyta rabiei provides insight into the necrotrophic effector repertoire.</title>
        <authorList>
            <person name="Verma S."/>
            <person name="Gazara R.K."/>
            <person name="Nizam S."/>
            <person name="Parween S."/>
            <person name="Chattopadhyay D."/>
            <person name="Verma P.K."/>
        </authorList>
    </citation>
    <scope>NUCLEOTIDE SEQUENCE [LARGE SCALE GENOMIC DNA]</scope>
    <source>
        <strain evidence="4 5">ArDII</strain>
    </source>
</reference>
<dbReference type="GO" id="GO:0008233">
    <property type="term" value="F:peptidase activity"/>
    <property type="evidence" value="ECO:0007669"/>
    <property type="project" value="InterPro"/>
</dbReference>
<dbReference type="GO" id="GO:0006998">
    <property type="term" value="P:nuclear envelope organization"/>
    <property type="evidence" value="ECO:0007669"/>
    <property type="project" value="TreeGrafter"/>
</dbReference>
<dbReference type="GO" id="GO:0004721">
    <property type="term" value="F:phosphoprotein phosphatase activity"/>
    <property type="evidence" value="ECO:0007669"/>
    <property type="project" value="TreeGrafter"/>
</dbReference>
<feature type="compositionally biased region" description="Polar residues" evidence="1">
    <location>
        <begin position="1211"/>
        <end position="1221"/>
    </location>
</feature>
<dbReference type="Pfam" id="PF03907">
    <property type="entry name" value="Spo7"/>
    <property type="match status" value="1"/>
</dbReference>
<dbReference type="GO" id="GO:0071595">
    <property type="term" value="C:Nem1-Spo7 phosphatase complex"/>
    <property type="evidence" value="ECO:0007669"/>
    <property type="project" value="TreeGrafter"/>
</dbReference>
<feature type="region of interest" description="Disordered" evidence="1">
    <location>
        <begin position="1381"/>
        <end position="1401"/>
    </location>
</feature>
<evidence type="ECO:0000313" key="4">
    <source>
        <dbReference type="EMBL" id="KZM22714.1"/>
    </source>
</evidence>
<protein>
    <submittedName>
        <fullName evidence="4">Metallopeptidase</fullName>
    </submittedName>
</protein>
<feature type="transmembrane region" description="Helical" evidence="2">
    <location>
        <begin position="863"/>
        <end position="882"/>
    </location>
</feature>
<dbReference type="STRING" id="5454.A0A163CV90"/>
<feature type="compositionally biased region" description="Polar residues" evidence="1">
    <location>
        <begin position="1178"/>
        <end position="1190"/>
    </location>
</feature>
<evidence type="ECO:0000313" key="5">
    <source>
        <dbReference type="Proteomes" id="UP000076837"/>
    </source>
</evidence>
<keyword evidence="2" id="KW-0812">Transmembrane</keyword>
<feature type="transmembrane region" description="Helical" evidence="2">
    <location>
        <begin position="1295"/>
        <end position="1319"/>
    </location>
</feature>
<sequence length="1501" mass="164783">MAPKGRSPTYMVVLAAAMLDAATAFPAQVLKTRAPSTPFAPIDPQNWVNPDNMTWDDFVAPPSTSWSDPARKGRDRNFNIAMVTVDYPDSPFVVTLAPNSDIFGNPQPLAAGLAREDVPKFYHDLLNTPNDLNEGHTLHEYWMGDSFGKYGVDLTVFGPYRMPAKSYQYGVDDEEGGFNEDACPEGPPCSVDLRTDALGAWRRDVGNATADAFELAFILSAGQDESSTWQEFGEMKFLTKEDIPEEFGPPANSSLPNYANTRYVEWTSWAAASTIWPNAGGGSSTQGESSGMATFAHELSHLLGIGDNYNNPYSVPPRRAYTGPFSMLDRGSFNGPGGPHTRWQIPPVQGASMGSLHTMRDKHQIGLIDETPILQVSRSGLATSGPVIAEITARSVDPGSGLMGINITFGSQGDLAPACNISTDALCDGRGYNNYNLEVVDRMGADSFCPDSGVMISKTKNSDSEQPFQWVIDANPQDARVVDFYLPNGTARYWSIGDYRQLVDALFHAGTDSGSEYEHVDEANGLHFYVLDMKRDASGILRYTVGVRSTNGTSTAKHDVKLRQGTVSGNSSSKGLYCTFQLDNTGKAGTNTTSVHAQDLTAYLGSDIFRLEAKVEGKGWEAGVPNALAHAKFGESTEVKVAVRSGYGAVDQATVKLTVTSESDATVKAQKSCKSILMMGQVVLADVPQHQDGGGGVDSGALDPFASPDVLKMELLQGQLARQYLRLTLVSDDDEEEEEEDDDHDDHDHDHDHGDTHRSSAEPTAMSTLDQIVKGAPASNTSVDAVAASAYAHPPPHTATLHHPLPHHVIDVKSKTPRAPTLSLSDPTSLLPSSPPQIYLNLLILEASLRSQYLTLRARRRQNTFVLTLLALWIAFFFYLLWLRPREDGKGIGGSQYWLLDMLQKVGFITGVVTALLFWATGQWERGVRWPRRWIGVANRGLRGMNAKIVVIRGPWWHELVEWARFIVPFSGGLWGGEQGGSSYHFINVVQEKSHALDTGRPRQRIVEDGKEYAEEDIAPGGDHIKLLLLPKPFTPDFRQNWEMYRTEYWERENERRQELRKRVRARQREIAREEGGLLWWTGWRGWKRARGFPSRSSDVEKSGHAHTHSHSLSASNSRRRRPSTLQHGRDGSHSRSSSRSTTPGPDDDRFRPLETRERRWSTSTAGSTRSASNARSKTITQGNAASARQPQVRPGLPANGGSGGRPGTRTSMLSNASSLSELDDGGYEATNESKPRPQIRRKGTTATATATATATDPRASHSTISIPYSSPPSTLPAATASTLLGPPTADTPPLAILTLVAAIVCALILLCALAYFILLRCARGACPNCRRCASEVDKWRRGELVRITPDMVQRRMHAWDLEKGGLEGQGVRMVGDSWSKEDQEVEDEGGMRKEGEDCHGDAKLQQPRLAHLRAVRRRDSGCHFAARRHGDDSEKTRVVVGDDSARPDELEETTVARGGKELEGQKEQILRSGVYQMPPPRQGNQSRFIERFSLATNCDL</sequence>
<accession>A0A163CV90</accession>
<dbReference type="PANTHER" id="PTHR28249">
    <property type="entry name" value="SPORULATION-SPECIFIC PROTEIN SPO7"/>
    <property type="match status" value="1"/>
</dbReference>
<dbReference type="Proteomes" id="UP000076837">
    <property type="component" value="Unassembled WGS sequence"/>
</dbReference>
<feature type="signal peptide" evidence="3">
    <location>
        <begin position="1"/>
        <end position="24"/>
    </location>
</feature>
<evidence type="ECO:0000256" key="1">
    <source>
        <dbReference type="SAM" id="MobiDB-lite"/>
    </source>
</evidence>
<dbReference type="GO" id="GO:0019888">
    <property type="term" value="F:protein phosphatase regulator activity"/>
    <property type="evidence" value="ECO:0007669"/>
    <property type="project" value="InterPro"/>
</dbReference>
<dbReference type="EMBL" id="JYNV01000211">
    <property type="protein sequence ID" value="KZM22714.1"/>
    <property type="molecule type" value="Genomic_DNA"/>
</dbReference>
<feature type="compositionally biased region" description="Acidic residues" evidence="1">
    <location>
        <begin position="732"/>
        <end position="745"/>
    </location>
</feature>
<keyword evidence="5" id="KW-1185">Reference proteome</keyword>
<dbReference type="InterPro" id="IPR005605">
    <property type="entry name" value="Spo7"/>
</dbReference>
<feature type="chain" id="PRO_5007842140" evidence="3">
    <location>
        <begin position="25"/>
        <end position="1501"/>
    </location>
</feature>
<feature type="compositionally biased region" description="Basic and acidic residues" evidence="1">
    <location>
        <begin position="1390"/>
        <end position="1401"/>
    </location>
</feature>
<name>A0A163CV90_DIDRA</name>
<gene>
    <name evidence="4" type="ORF">ST47_g6146</name>
</gene>
<feature type="compositionally biased region" description="Basic and acidic residues" evidence="1">
    <location>
        <begin position="1147"/>
        <end position="1161"/>
    </location>
</feature>
<feature type="compositionally biased region" description="Low complexity" evidence="1">
    <location>
        <begin position="1162"/>
        <end position="1177"/>
    </location>
</feature>
<feature type="region of interest" description="Disordered" evidence="1">
    <location>
        <begin position="1092"/>
        <end position="1272"/>
    </location>
</feature>
<dbReference type="InterPro" id="IPR008757">
    <property type="entry name" value="Peptidase_M6-like_domain"/>
</dbReference>
<comment type="caution">
    <text evidence="4">The sequence shown here is derived from an EMBL/GenBank/DDBJ whole genome shotgun (WGS) entry which is preliminary data.</text>
</comment>
<keyword evidence="2" id="KW-1133">Transmembrane helix</keyword>
<feature type="region of interest" description="Disordered" evidence="1">
    <location>
        <begin position="732"/>
        <end position="763"/>
    </location>
</feature>
<keyword evidence="2" id="KW-0472">Membrane</keyword>
<organism evidence="4 5">
    <name type="scientific">Didymella rabiei</name>
    <name type="common">Chickpea ascochyta blight fungus</name>
    <name type="synonym">Mycosphaerella rabiei</name>
    <dbReference type="NCBI Taxonomy" id="5454"/>
    <lineage>
        <taxon>Eukaryota</taxon>
        <taxon>Fungi</taxon>
        <taxon>Dikarya</taxon>
        <taxon>Ascomycota</taxon>
        <taxon>Pezizomycotina</taxon>
        <taxon>Dothideomycetes</taxon>
        <taxon>Pleosporomycetidae</taxon>
        <taxon>Pleosporales</taxon>
        <taxon>Pleosporineae</taxon>
        <taxon>Didymellaceae</taxon>
        <taxon>Ascochyta</taxon>
    </lineage>
</organism>
<feature type="compositionally biased region" description="Low complexity" evidence="1">
    <location>
        <begin position="1135"/>
        <end position="1145"/>
    </location>
</feature>
<feature type="transmembrane region" description="Helical" evidence="2">
    <location>
        <begin position="902"/>
        <end position="922"/>
    </location>
</feature>